<proteinExistence type="predicted"/>
<comment type="caution">
    <text evidence="1">The sequence shown here is derived from an EMBL/GenBank/DDBJ whole genome shotgun (WGS) entry which is preliminary data.</text>
</comment>
<keyword evidence="2" id="KW-1185">Reference proteome</keyword>
<protein>
    <submittedName>
        <fullName evidence="1">Uncharacterized protein</fullName>
    </submittedName>
</protein>
<evidence type="ECO:0000313" key="2">
    <source>
        <dbReference type="Proteomes" id="UP000186817"/>
    </source>
</evidence>
<name>A0A1Q9DNM4_SYMMI</name>
<evidence type="ECO:0000313" key="1">
    <source>
        <dbReference type="EMBL" id="OLP96773.1"/>
    </source>
</evidence>
<organism evidence="1 2">
    <name type="scientific">Symbiodinium microadriaticum</name>
    <name type="common">Dinoflagellate</name>
    <name type="synonym">Zooxanthella microadriatica</name>
    <dbReference type="NCBI Taxonomy" id="2951"/>
    <lineage>
        <taxon>Eukaryota</taxon>
        <taxon>Sar</taxon>
        <taxon>Alveolata</taxon>
        <taxon>Dinophyceae</taxon>
        <taxon>Suessiales</taxon>
        <taxon>Symbiodiniaceae</taxon>
        <taxon>Symbiodinium</taxon>
    </lineage>
</organism>
<dbReference type="Proteomes" id="UP000186817">
    <property type="component" value="Unassembled WGS sequence"/>
</dbReference>
<sequence length="218" mass="24378">MWQHSEAEEENCEPESFLNGPSWFPPPDDPEEEMWTRMWTLTGREEEHHKDRYDAVKQFVDRWSGATVKEADALIQAKEPSDLLHTVATMSALCLKDAELVEKIGLRPLKDTIDVELYYKSTQHVIVGYSDASFAPQGSRSFVCSVLLPQPAYIVAAINAIQMMQGLAAFTGELQDEPPRMQLRVDNSAAVGLQQRVGGDLEDPPPTSTCTPLEKLFA</sequence>
<reference evidence="1 2" key="1">
    <citation type="submission" date="2016-02" db="EMBL/GenBank/DDBJ databases">
        <title>Genome analysis of coral dinoflagellate symbionts highlights evolutionary adaptations to a symbiotic lifestyle.</title>
        <authorList>
            <person name="Aranda M."/>
            <person name="Li Y."/>
            <person name="Liew Y.J."/>
            <person name="Baumgarten S."/>
            <person name="Simakov O."/>
            <person name="Wilson M."/>
            <person name="Piel J."/>
            <person name="Ashoor H."/>
            <person name="Bougouffa S."/>
            <person name="Bajic V.B."/>
            <person name="Ryu T."/>
            <person name="Ravasi T."/>
            <person name="Bayer T."/>
            <person name="Micklem G."/>
            <person name="Kim H."/>
            <person name="Bhak J."/>
            <person name="Lajeunesse T.C."/>
            <person name="Voolstra C.R."/>
        </authorList>
    </citation>
    <scope>NUCLEOTIDE SEQUENCE [LARGE SCALE GENOMIC DNA]</scope>
    <source>
        <strain evidence="1 2">CCMP2467</strain>
    </source>
</reference>
<accession>A0A1Q9DNM4</accession>
<dbReference type="AlphaFoldDB" id="A0A1Q9DNM4"/>
<gene>
    <name evidence="1" type="ORF">AK812_SmicGene20943</name>
</gene>
<dbReference type="EMBL" id="LSRX01000456">
    <property type="protein sequence ID" value="OLP96773.1"/>
    <property type="molecule type" value="Genomic_DNA"/>
</dbReference>
<dbReference type="OrthoDB" id="410761at2759"/>